<sequence>MEAYLMISHLNDFIFCPRSIYFHQLYGRMSTKVYHSSVQTKGLNAHKAVDEKRYSTAKHILQGIEVYSQKYGLCGKIDIYDQQKRQLVERKKKIKTVYDGYVFQLFAQYFALVEMGYQVNSIKLYSMDDNKSYPIELPANNQSYLTKFEALIEEMNRYRLTQSFTANPNKCRNCIYNNLCDTALC</sequence>
<dbReference type="EMBL" id="CP026604">
    <property type="protein sequence ID" value="AWB68458.1"/>
    <property type="molecule type" value="Genomic_DNA"/>
</dbReference>
<dbReference type="Pfam" id="PF01930">
    <property type="entry name" value="Cas_Cas4"/>
    <property type="match status" value="1"/>
</dbReference>
<dbReference type="NCBIfam" id="TIGR04328">
    <property type="entry name" value="cas4_PREFRAN"/>
    <property type="match status" value="1"/>
</dbReference>
<dbReference type="InterPro" id="IPR022765">
    <property type="entry name" value="Dna2/Cas4_DUF83"/>
</dbReference>
<dbReference type="Gene3D" id="3.90.320.10">
    <property type="match status" value="1"/>
</dbReference>
<dbReference type="InterPro" id="IPR027616">
    <property type="entry name" value="Cas4_PREFRAN"/>
</dbReference>
<evidence type="ECO:0000313" key="3">
    <source>
        <dbReference type="Proteomes" id="UP000244441"/>
    </source>
</evidence>
<dbReference type="KEGG" id="cate:C2869_19525"/>
<accession>A0A2S0VW73</accession>
<dbReference type="Proteomes" id="UP000244441">
    <property type="component" value="Chromosome"/>
</dbReference>
<reference evidence="2 3" key="1">
    <citation type="submission" date="2018-01" db="EMBL/GenBank/DDBJ databases">
        <title>Genome sequence of a Cantenovulum-like bacteria.</title>
        <authorList>
            <person name="Tan W.R."/>
            <person name="Lau N.-S."/>
            <person name="Go F."/>
            <person name="Amirul A.-A.A."/>
        </authorList>
    </citation>
    <scope>NUCLEOTIDE SEQUENCE [LARGE SCALE GENOMIC DNA]</scope>
    <source>
        <strain evidence="2 3">CCB-QB4</strain>
    </source>
</reference>
<evidence type="ECO:0000259" key="1">
    <source>
        <dbReference type="Pfam" id="PF01930"/>
    </source>
</evidence>
<evidence type="ECO:0000313" key="2">
    <source>
        <dbReference type="EMBL" id="AWB68458.1"/>
    </source>
</evidence>
<dbReference type="AlphaFoldDB" id="A0A2S0VW73"/>
<dbReference type="InterPro" id="IPR011604">
    <property type="entry name" value="PDDEXK-like_dom_sf"/>
</dbReference>
<gene>
    <name evidence="2" type="primary">cas4</name>
    <name evidence="2" type="ORF">C2869_19525</name>
</gene>
<proteinExistence type="predicted"/>
<dbReference type="RefSeq" id="WP_108604517.1">
    <property type="nucleotide sequence ID" value="NZ_CP026604.1"/>
</dbReference>
<protein>
    <submittedName>
        <fullName evidence="2">Type V CRISPR-associated protein Cas4</fullName>
    </submittedName>
</protein>
<dbReference type="OrthoDB" id="9781776at2"/>
<feature type="domain" description="DUF83" evidence="1">
    <location>
        <begin position="8"/>
        <end position="180"/>
    </location>
</feature>
<keyword evidence="3" id="KW-1185">Reference proteome</keyword>
<organism evidence="2 3">
    <name type="scientific">Saccharobesus litoralis</name>
    <dbReference type="NCBI Taxonomy" id="2172099"/>
    <lineage>
        <taxon>Bacteria</taxon>
        <taxon>Pseudomonadati</taxon>
        <taxon>Pseudomonadota</taxon>
        <taxon>Gammaproteobacteria</taxon>
        <taxon>Alteromonadales</taxon>
        <taxon>Alteromonadaceae</taxon>
        <taxon>Saccharobesus</taxon>
    </lineage>
</organism>
<name>A0A2S0VW73_9ALTE</name>